<dbReference type="Gene3D" id="3.10.450.490">
    <property type="match status" value="1"/>
</dbReference>
<evidence type="ECO:0000256" key="6">
    <source>
        <dbReference type="ARBA" id="ARBA00022801"/>
    </source>
</evidence>
<dbReference type="GO" id="GO:0004222">
    <property type="term" value="F:metalloendopeptidase activity"/>
    <property type="evidence" value="ECO:0007669"/>
    <property type="project" value="UniProtKB-UniRule"/>
</dbReference>
<feature type="signal peptide" evidence="10">
    <location>
        <begin position="1"/>
        <end position="35"/>
    </location>
</feature>
<sequence length="572" mass="63169">MKHRDIQVKSKKILATILLTTTFFTVGFSTMTASADINPDTVKAEELEKKLPQLMGGEIDSKILEQYNVIGKVSDDNGFTHYVMQQMVNAIPAENGELHVHVNKDNIITSVTGDVNEKEIHLNGKITVDETKAQDIAKAAFGAEDGFVYQIKQYATTDGIAYWQVSVGSKEGSETATVYKVDAMNGTIIETYKANHDVANISGKASTGIGKTTAGKDVTFPTLVDQQGTHYMQDSPADDAKNTVLDILSVKKDARNNKLYSVGIINSINGQFTDRGAVDAYINGRAVYNYYKNNFNFRGVDGKKQQIVSMVNDSSSPSNAFWDPSSQTMKYGARNGLSLAAAMDIVGHETTHGVINNSSNLDYKGQSGALNESLADTFGHFMDNKDWTMGEDIGWILRDFEHPTNHNQPDHMNNFQNLPETNDQGGVHINSGIMNKAAYNVINAIGQEKAQQIFFTVMRHYLNHASDFNQMKEAMVQASHDLYPNEPQVAVEVNNAYANVGLGEIINNIKQSNILPEQQIEVTQTDNVTSIEFSEESGTLPTIYGQKEEKNKKTVSLKIKKNSKNQVQYLIC</sequence>
<evidence type="ECO:0000256" key="8">
    <source>
        <dbReference type="ARBA" id="ARBA00023049"/>
    </source>
</evidence>
<feature type="domain" description="Peptidase M4 C-terminal" evidence="12">
    <location>
        <begin position="359"/>
        <end position="501"/>
    </location>
</feature>
<feature type="active site" description="Proton donor" evidence="9">
    <location>
        <position position="428"/>
    </location>
</feature>
<dbReference type="GO" id="GO:0005576">
    <property type="term" value="C:extracellular region"/>
    <property type="evidence" value="ECO:0007669"/>
    <property type="project" value="UniProtKB-SubCell"/>
</dbReference>
<dbReference type="InterPro" id="IPR023612">
    <property type="entry name" value="Peptidase_M4"/>
</dbReference>
<evidence type="ECO:0000256" key="7">
    <source>
        <dbReference type="ARBA" id="ARBA00022833"/>
    </source>
</evidence>
<dbReference type="AlphaFoldDB" id="W7CH42"/>
<dbReference type="Pfam" id="PF07504">
    <property type="entry name" value="FTP"/>
    <property type="match status" value="1"/>
</dbReference>
<feature type="domain" description="FTP" evidence="13">
    <location>
        <begin position="66"/>
        <end position="115"/>
    </location>
</feature>
<evidence type="ECO:0000256" key="10">
    <source>
        <dbReference type="RuleBase" id="RU366073"/>
    </source>
</evidence>
<dbReference type="Gene3D" id="1.10.390.10">
    <property type="entry name" value="Neutral Protease Domain 2"/>
    <property type="match status" value="1"/>
</dbReference>
<dbReference type="PANTHER" id="PTHR33794">
    <property type="entry name" value="BACILLOLYSIN"/>
    <property type="match status" value="1"/>
</dbReference>
<dbReference type="Pfam" id="PF02868">
    <property type="entry name" value="Peptidase_M4_C"/>
    <property type="match status" value="1"/>
</dbReference>
<comment type="caution">
    <text evidence="14">The sequence shown here is derived from an EMBL/GenBank/DDBJ whole genome shotgun (WGS) entry which is preliminary data.</text>
</comment>
<protein>
    <recommendedName>
        <fullName evidence="10">Neutral metalloproteinase</fullName>
        <ecNumber evidence="10">3.4.24.-</ecNumber>
    </recommendedName>
</protein>
<dbReference type="OrthoDB" id="291295at2"/>
<dbReference type="SUPFAM" id="SSF55486">
    <property type="entry name" value="Metalloproteases ('zincins'), catalytic domain"/>
    <property type="match status" value="1"/>
</dbReference>
<evidence type="ECO:0000259" key="13">
    <source>
        <dbReference type="Pfam" id="PF07504"/>
    </source>
</evidence>
<name>W7CH42_9LIST</name>
<keyword evidence="6 10" id="KW-0378">Hydrolase</keyword>
<dbReference type="PANTHER" id="PTHR33794:SF1">
    <property type="entry name" value="BACILLOLYSIN"/>
    <property type="match status" value="1"/>
</dbReference>
<dbReference type="EC" id="3.4.24.-" evidence="10"/>
<evidence type="ECO:0000256" key="3">
    <source>
        <dbReference type="ARBA" id="ARBA00022670"/>
    </source>
</evidence>
<comment type="subcellular location">
    <subcellularLocation>
        <location evidence="10">Secreted</location>
    </subcellularLocation>
</comment>
<reference evidence="14 15" key="1">
    <citation type="submission" date="2012-12" db="EMBL/GenBank/DDBJ databases">
        <title>Novel taxa of Listeriaceae from agricultural environments in the United States.</title>
        <authorList>
            <person name="den Bakker H.C."/>
            <person name="Allred A."/>
            <person name="Warchocki S."/>
            <person name="Wright E.M."/>
            <person name="Burrell A."/>
            <person name="Nightingale K.K."/>
            <person name="Kephart D."/>
            <person name="Wiedmann M."/>
        </authorList>
    </citation>
    <scope>NUCLEOTIDE SEQUENCE [LARGE SCALE GENOMIC DNA]</scope>
    <source>
        <strain evidence="14 15">FSL F6-1037</strain>
    </source>
</reference>
<dbReference type="InterPro" id="IPR013856">
    <property type="entry name" value="Peptidase_M4_domain"/>
</dbReference>
<evidence type="ECO:0000256" key="4">
    <source>
        <dbReference type="ARBA" id="ARBA00022723"/>
    </source>
</evidence>
<dbReference type="EMBL" id="AODH01000034">
    <property type="protein sequence ID" value="EUJ38729.1"/>
    <property type="molecule type" value="Genomic_DNA"/>
</dbReference>
<keyword evidence="10" id="KW-0964">Secreted</keyword>
<dbReference type="Gene3D" id="3.10.170.10">
    <property type="match status" value="1"/>
</dbReference>
<keyword evidence="4" id="KW-0479">Metal-binding</keyword>
<keyword evidence="7 10" id="KW-0862">Zinc</keyword>
<dbReference type="InterPro" id="IPR027268">
    <property type="entry name" value="Peptidase_M4/M1_CTD_sf"/>
</dbReference>
<dbReference type="InterPro" id="IPR011096">
    <property type="entry name" value="FTP_domain"/>
</dbReference>
<evidence type="ECO:0000313" key="14">
    <source>
        <dbReference type="EMBL" id="EUJ38729.1"/>
    </source>
</evidence>
<keyword evidence="15" id="KW-1185">Reference proteome</keyword>
<evidence type="ECO:0000256" key="5">
    <source>
        <dbReference type="ARBA" id="ARBA00022729"/>
    </source>
</evidence>
<evidence type="ECO:0000259" key="12">
    <source>
        <dbReference type="Pfam" id="PF02868"/>
    </source>
</evidence>
<comment type="cofactor">
    <cofactor evidence="1 10">
        <name>Zn(2+)</name>
        <dbReference type="ChEBI" id="CHEBI:29105"/>
    </cofactor>
</comment>
<organism evidence="14 15">
    <name type="scientific">Brochothrix campestris FSL F6-1037</name>
    <dbReference type="NCBI Taxonomy" id="1265861"/>
    <lineage>
        <taxon>Bacteria</taxon>
        <taxon>Bacillati</taxon>
        <taxon>Bacillota</taxon>
        <taxon>Bacilli</taxon>
        <taxon>Bacillales</taxon>
        <taxon>Listeriaceae</taxon>
        <taxon>Brochothrix</taxon>
    </lineage>
</organism>
<dbReference type="InterPro" id="IPR050728">
    <property type="entry name" value="Zinc_Metalloprotease_M4"/>
</dbReference>
<evidence type="ECO:0000256" key="1">
    <source>
        <dbReference type="ARBA" id="ARBA00001947"/>
    </source>
</evidence>
<dbReference type="RefSeq" id="WP_035314899.1">
    <property type="nucleotide sequence ID" value="NZ_AODH01000034.1"/>
</dbReference>
<feature type="active site" evidence="9">
    <location>
        <position position="349"/>
    </location>
</feature>
<dbReference type="GO" id="GO:0006508">
    <property type="term" value="P:proteolysis"/>
    <property type="evidence" value="ECO:0007669"/>
    <property type="project" value="UniProtKB-KW"/>
</dbReference>
<dbReference type="STRING" id="1265861.BCAMP_08486"/>
<evidence type="ECO:0000313" key="15">
    <source>
        <dbReference type="Proteomes" id="UP000019243"/>
    </source>
</evidence>
<evidence type="ECO:0000256" key="9">
    <source>
        <dbReference type="PIRSR" id="PIRSR623612-1"/>
    </source>
</evidence>
<feature type="domain" description="Peptidase M4" evidence="11">
    <location>
        <begin position="207"/>
        <end position="355"/>
    </location>
</feature>
<dbReference type="Pfam" id="PF01447">
    <property type="entry name" value="Peptidase_M4"/>
    <property type="match status" value="1"/>
</dbReference>
<dbReference type="CDD" id="cd09597">
    <property type="entry name" value="M4_TLP"/>
    <property type="match status" value="1"/>
</dbReference>
<evidence type="ECO:0000256" key="2">
    <source>
        <dbReference type="ARBA" id="ARBA00009388"/>
    </source>
</evidence>
<dbReference type="InterPro" id="IPR001570">
    <property type="entry name" value="Peptidase_M4_C_domain"/>
</dbReference>
<keyword evidence="8 10" id="KW-0482">Metalloprotease</keyword>
<feature type="chain" id="PRO_5023154397" description="Neutral metalloproteinase" evidence="10">
    <location>
        <begin position="36"/>
        <end position="572"/>
    </location>
</feature>
<gene>
    <name evidence="14" type="ORF">BCAMP_08486</name>
</gene>
<keyword evidence="5 10" id="KW-0732">Signal</keyword>
<dbReference type="GO" id="GO:0046872">
    <property type="term" value="F:metal ion binding"/>
    <property type="evidence" value="ECO:0007669"/>
    <property type="project" value="UniProtKB-UniRule"/>
</dbReference>
<dbReference type="Proteomes" id="UP000019243">
    <property type="component" value="Unassembled WGS sequence"/>
</dbReference>
<keyword evidence="3 10" id="KW-0645">Protease</keyword>
<comment type="function">
    <text evidence="10">Extracellular zinc metalloprotease.</text>
</comment>
<evidence type="ECO:0000259" key="11">
    <source>
        <dbReference type="Pfam" id="PF01447"/>
    </source>
</evidence>
<dbReference type="PRINTS" id="PR00730">
    <property type="entry name" value="THERMOLYSIN"/>
</dbReference>
<proteinExistence type="inferred from homology"/>
<accession>W7CH42</accession>
<comment type="similarity">
    <text evidence="2 10">Belongs to the peptidase M4 family.</text>
</comment>